<evidence type="ECO:0000313" key="3">
    <source>
        <dbReference type="EMBL" id="TNY21654.1"/>
    </source>
</evidence>
<evidence type="ECO:0000256" key="1">
    <source>
        <dbReference type="SAM" id="MobiDB-lite"/>
    </source>
</evidence>
<dbReference type="OrthoDB" id="2537490at2759"/>
<keyword evidence="2" id="KW-0472">Membrane</keyword>
<keyword evidence="2" id="KW-1133">Transmembrane helix</keyword>
<feature type="transmembrane region" description="Helical" evidence="2">
    <location>
        <begin position="107"/>
        <end position="132"/>
    </location>
</feature>
<feature type="compositionally biased region" description="Low complexity" evidence="1">
    <location>
        <begin position="393"/>
        <end position="460"/>
    </location>
</feature>
<evidence type="ECO:0000313" key="4">
    <source>
        <dbReference type="Proteomes" id="UP000311382"/>
    </source>
</evidence>
<dbReference type="Proteomes" id="UP000311382">
    <property type="component" value="Unassembled WGS sequence"/>
</dbReference>
<proteinExistence type="predicted"/>
<feature type="compositionally biased region" description="Low complexity" evidence="1">
    <location>
        <begin position="475"/>
        <end position="485"/>
    </location>
</feature>
<reference evidence="3 4" key="1">
    <citation type="submission" date="2019-03" db="EMBL/GenBank/DDBJ databases">
        <title>Rhodosporidium diobovatum UCD-FST 08-225 genome sequencing, assembly, and annotation.</title>
        <authorList>
            <person name="Fakankun I.U."/>
            <person name="Fristensky B."/>
            <person name="Levin D.B."/>
        </authorList>
    </citation>
    <scope>NUCLEOTIDE SEQUENCE [LARGE SCALE GENOMIC DNA]</scope>
    <source>
        <strain evidence="3 4">UCD-FST 08-225</strain>
    </source>
</reference>
<protein>
    <submittedName>
        <fullName evidence="3">Uncharacterized protein</fullName>
    </submittedName>
</protein>
<dbReference type="AlphaFoldDB" id="A0A5C5FZZ8"/>
<accession>A0A5C5FZZ8</accession>
<keyword evidence="2" id="KW-0812">Transmembrane</keyword>
<feature type="compositionally biased region" description="Low complexity" evidence="1">
    <location>
        <begin position="325"/>
        <end position="344"/>
    </location>
</feature>
<dbReference type="EMBL" id="SOZI01000039">
    <property type="protein sequence ID" value="TNY21654.1"/>
    <property type="molecule type" value="Genomic_DNA"/>
</dbReference>
<gene>
    <name evidence="3" type="ORF">DMC30DRAFT_415826</name>
</gene>
<feature type="transmembrane region" description="Helical" evidence="2">
    <location>
        <begin position="176"/>
        <end position="204"/>
    </location>
</feature>
<feature type="region of interest" description="Disordered" evidence="1">
    <location>
        <begin position="231"/>
        <end position="357"/>
    </location>
</feature>
<name>A0A5C5FZZ8_9BASI</name>
<comment type="caution">
    <text evidence="3">The sequence shown here is derived from an EMBL/GenBank/DDBJ whole genome shotgun (WGS) entry which is preliminary data.</text>
</comment>
<feature type="region of interest" description="Disordered" evidence="1">
    <location>
        <begin position="390"/>
        <end position="510"/>
    </location>
</feature>
<feature type="transmembrane region" description="Helical" evidence="2">
    <location>
        <begin position="144"/>
        <end position="164"/>
    </location>
</feature>
<evidence type="ECO:0000256" key="2">
    <source>
        <dbReference type="SAM" id="Phobius"/>
    </source>
</evidence>
<keyword evidence="4" id="KW-1185">Reference proteome</keyword>
<sequence length="510" mass="52403">MLSRSPPGAPLRRSYVLVFALSALVFHVWLARRLGAVQAGLASTLGDDAEAPVSGGRGDDGRDLEGAEWRRLEGVRALLGIGKLWSWCSAAVAGAGIAGLLRDRLPLLRLFVLNGFLSLSLDLLLLALILLLLTFSSPSSSHGLATPLCGALSLSFGLPDLLGLSLEACEDRFEGVVVSALATFAVVEGIRAWAAVKVLGFYAARASPRGGRRRSASGRGGGAVEQEFYDSPVELDGPSSPGHGGGLSSSASGGGKKKRRDSHSGRRDRSNSTSSMSSRTRRDETRIFLLPRPEERGKRRSGDERLLHQHHHAEGSPPLLTLTASSPTRTSFPPSASSSSSSSLPHPPPSPGHDTRRVLVYTPVMLSVSEARSLGATELVLHGPGRTYPPTGPLAASATATASASATGTAAASRSPRSRSATITPGTASVSGSGSASTSSATLAFDSTAAGPSAGASPTPLRHDSDDLLTPVAETPTPTESHPGTSSGGGGGAFQGPSELAVEDGRAKRA</sequence>
<organism evidence="3 4">
    <name type="scientific">Rhodotorula diobovata</name>
    <dbReference type="NCBI Taxonomy" id="5288"/>
    <lineage>
        <taxon>Eukaryota</taxon>
        <taxon>Fungi</taxon>
        <taxon>Dikarya</taxon>
        <taxon>Basidiomycota</taxon>
        <taxon>Pucciniomycotina</taxon>
        <taxon>Microbotryomycetes</taxon>
        <taxon>Sporidiobolales</taxon>
        <taxon>Sporidiobolaceae</taxon>
        <taxon>Rhodotorula</taxon>
    </lineage>
</organism>
<feature type="transmembrane region" description="Helical" evidence="2">
    <location>
        <begin position="12"/>
        <end position="31"/>
    </location>
</feature>
<feature type="compositionally biased region" description="Basic and acidic residues" evidence="1">
    <location>
        <begin position="280"/>
        <end position="307"/>
    </location>
</feature>